<comment type="caution">
    <text evidence="2">The sequence shown here is derived from an EMBL/GenBank/DDBJ whole genome shotgun (WGS) entry which is preliminary data.</text>
</comment>
<evidence type="ECO:0008006" key="4">
    <source>
        <dbReference type="Google" id="ProtNLM"/>
    </source>
</evidence>
<gene>
    <name evidence="2" type="ORF">F6464_01415</name>
</gene>
<evidence type="ECO:0000256" key="1">
    <source>
        <dbReference type="SAM" id="Phobius"/>
    </source>
</evidence>
<protein>
    <recommendedName>
        <fullName evidence="4">Phage-related membrane protein</fullName>
    </recommendedName>
</protein>
<dbReference type="EMBL" id="WAEM01000001">
    <property type="protein sequence ID" value="KAB1157770.1"/>
    <property type="molecule type" value="Genomic_DNA"/>
</dbReference>
<dbReference type="Proteomes" id="UP000490922">
    <property type="component" value="Unassembled WGS sequence"/>
</dbReference>
<keyword evidence="1" id="KW-0812">Transmembrane</keyword>
<keyword evidence="1" id="KW-1133">Transmembrane helix</keyword>
<reference evidence="2 3" key="1">
    <citation type="submission" date="2019-09" db="EMBL/GenBank/DDBJ databases">
        <title>Flavobacterium sp. nov., isolated from glacier ice.</title>
        <authorList>
            <person name="Liu Q."/>
        </authorList>
    </citation>
    <scope>NUCLEOTIDE SEQUENCE [LARGE SCALE GENOMIC DNA]</scope>
    <source>
        <strain evidence="2 3">NBRC 112527</strain>
    </source>
</reference>
<evidence type="ECO:0000313" key="2">
    <source>
        <dbReference type="EMBL" id="KAB1157770.1"/>
    </source>
</evidence>
<keyword evidence="1" id="KW-0472">Membrane</keyword>
<dbReference type="OrthoDB" id="1424256at2"/>
<keyword evidence="3" id="KW-1185">Reference proteome</keyword>
<sequence length="420" mass="49075">MENANSKTVIDNLIKLFSTDIDVNSFGYNGSLLTFICQTNCSSNTVLLKQVFSEVNTLLQNKIEIKLSSCILENTFFYFDIEDYFRKYDDYSTDFKNSNIVILKNNETILFKEKNELFSQPKAALFNFIQFRELINFLISKNEFTPYHNEINKQFVIISKENGAFHIGYSLQDIRLSSIEDLKPLFNELKKGFANKEYIQFFKEVIISGIHQKDIKDRFFEIVKSLKLLLNLTERDYENFVLDFAFDKIKSKFKEERNKYFESLEKNIDIVSKQIVSFPLTFGATAFASYQVKDKPWILGLIVLAYLLYTIIAFKVLSMASYNIQCLRLDVKKEEDEIKASYGKIFEDFKDDFTKIWTKIIKLENLVSTLKCVLAFLLISFTIYSGYQIFNSNSIDSKEKISVETDTINIIIKDKKQTTH</sequence>
<evidence type="ECO:0000313" key="3">
    <source>
        <dbReference type="Proteomes" id="UP000490922"/>
    </source>
</evidence>
<feature type="transmembrane region" description="Helical" evidence="1">
    <location>
        <begin position="297"/>
        <end position="318"/>
    </location>
</feature>
<accession>A0A7J5AJV6</accession>
<dbReference type="AlphaFoldDB" id="A0A7J5AJV6"/>
<feature type="transmembrane region" description="Helical" evidence="1">
    <location>
        <begin position="366"/>
        <end position="387"/>
    </location>
</feature>
<organism evidence="2 3">
    <name type="scientific">Flavobacterium luteum</name>
    <dbReference type="NCBI Taxonomy" id="2026654"/>
    <lineage>
        <taxon>Bacteria</taxon>
        <taxon>Pseudomonadati</taxon>
        <taxon>Bacteroidota</taxon>
        <taxon>Flavobacteriia</taxon>
        <taxon>Flavobacteriales</taxon>
        <taxon>Flavobacteriaceae</taxon>
        <taxon>Flavobacterium</taxon>
    </lineage>
</organism>
<proteinExistence type="predicted"/>
<name>A0A7J5AJV6_9FLAO</name>
<dbReference type="RefSeq" id="WP_151105963.1">
    <property type="nucleotide sequence ID" value="NZ_WAEM01000001.1"/>
</dbReference>